<reference evidence="1 2" key="1">
    <citation type="submission" date="2019-04" db="EMBL/GenBank/DDBJ databases">
        <title>Friends and foes A comparative genomics study of 23 Aspergillus species from section Flavi.</title>
        <authorList>
            <consortium name="DOE Joint Genome Institute"/>
            <person name="Kjaerbolling I."/>
            <person name="Vesth T."/>
            <person name="Frisvad J.C."/>
            <person name="Nybo J.L."/>
            <person name="Theobald S."/>
            <person name="Kildgaard S."/>
            <person name="Isbrandt T."/>
            <person name="Kuo A."/>
            <person name="Sato A."/>
            <person name="Lyhne E.K."/>
            <person name="Kogle M.E."/>
            <person name="Wiebenga A."/>
            <person name="Kun R.S."/>
            <person name="Lubbers R.J."/>
            <person name="Makela M.R."/>
            <person name="Barry K."/>
            <person name="Chovatia M."/>
            <person name="Clum A."/>
            <person name="Daum C."/>
            <person name="Haridas S."/>
            <person name="He G."/>
            <person name="LaButti K."/>
            <person name="Lipzen A."/>
            <person name="Mondo S."/>
            <person name="Riley R."/>
            <person name="Salamov A."/>
            <person name="Simmons B.A."/>
            <person name="Magnuson J.K."/>
            <person name="Henrissat B."/>
            <person name="Mortensen U.H."/>
            <person name="Larsen T.O."/>
            <person name="Devries R.P."/>
            <person name="Grigoriev I.V."/>
            <person name="Machida M."/>
            <person name="Baker S.E."/>
            <person name="Andersen M.R."/>
        </authorList>
    </citation>
    <scope>NUCLEOTIDE SEQUENCE [LARGE SCALE GENOMIC DNA]</scope>
    <source>
        <strain evidence="1 2">CBS 117625</strain>
    </source>
</reference>
<dbReference type="Proteomes" id="UP000325672">
    <property type="component" value="Unassembled WGS sequence"/>
</dbReference>
<name>A0A5N6SL85_ASPPS</name>
<evidence type="ECO:0000313" key="2">
    <source>
        <dbReference type="Proteomes" id="UP000325672"/>
    </source>
</evidence>
<evidence type="ECO:0000313" key="1">
    <source>
        <dbReference type="EMBL" id="KAE8135305.1"/>
    </source>
</evidence>
<accession>A0A5N6SL85</accession>
<dbReference type="GeneID" id="43635629"/>
<dbReference type="RefSeq" id="XP_031911368.1">
    <property type="nucleotide sequence ID" value="XM_032051419.1"/>
</dbReference>
<organism evidence="1 2">
    <name type="scientific">Aspergillus pseudotamarii</name>
    <dbReference type="NCBI Taxonomy" id="132259"/>
    <lineage>
        <taxon>Eukaryota</taxon>
        <taxon>Fungi</taxon>
        <taxon>Dikarya</taxon>
        <taxon>Ascomycota</taxon>
        <taxon>Pezizomycotina</taxon>
        <taxon>Eurotiomycetes</taxon>
        <taxon>Eurotiomycetidae</taxon>
        <taxon>Eurotiales</taxon>
        <taxon>Aspergillaceae</taxon>
        <taxon>Aspergillus</taxon>
        <taxon>Aspergillus subgen. Circumdati</taxon>
    </lineage>
</organism>
<keyword evidence="2" id="KW-1185">Reference proteome</keyword>
<dbReference type="EMBL" id="ML743594">
    <property type="protein sequence ID" value="KAE8135305.1"/>
    <property type="molecule type" value="Genomic_DNA"/>
</dbReference>
<dbReference type="AlphaFoldDB" id="A0A5N6SL85"/>
<sequence length="55" mass="6056">MGRSEKASERPAQKPFVLSTTHQGYLGLDCGVLSHAIDIPNFPYRSALIIYIPPV</sequence>
<gene>
    <name evidence="1" type="ORF">BDV38DRAFT_140463</name>
</gene>
<protein>
    <submittedName>
        <fullName evidence="1">Uncharacterized protein</fullName>
    </submittedName>
</protein>
<proteinExistence type="predicted"/>